<dbReference type="Pfam" id="PF18186">
    <property type="entry name" value="SLATT_4"/>
    <property type="match status" value="1"/>
</dbReference>
<dbReference type="AlphaFoldDB" id="A0A1L5NPP8"/>
<evidence type="ECO:0000313" key="3">
    <source>
        <dbReference type="Proteomes" id="UP000184749"/>
    </source>
</evidence>
<evidence type="ECO:0000259" key="1">
    <source>
        <dbReference type="Pfam" id="PF18186"/>
    </source>
</evidence>
<name>A0A1L5NPP8_9HYPH</name>
<feature type="domain" description="SMODS and SLOG-associating 2TM effector" evidence="1">
    <location>
        <begin position="15"/>
        <end position="179"/>
    </location>
</feature>
<evidence type="ECO:0000313" key="2">
    <source>
        <dbReference type="EMBL" id="APO69885.1"/>
    </source>
</evidence>
<dbReference type="InterPro" id="IPR040811">
    <property type="entry name" value="SLATT_4"/>
</dbReference>
<keyword evidence="2" id="KW-0614">Plasmid</keyword>
<dbReference type="Proteomes" id="UP000184749">
    <property type="component" value="Plasmid pRgalIE4872a"/>
</dbReference>
<geneLocation type="plasmid" evidence="3">
    <name>prgalie4872a 2</name>
</geneLocation>
<sequence>MQLEQRPHGAEFSPLEDQIRECFGRVVYTHKTHEKMADRCSATLQRYKLCQIGVSVLTTSGALSVVFLDQFWLKLATAFLSIVGLWASGYMKGFDPGGTAQKHRDAAANLWPIRESYLSLLADLRMGVISVEESSKRRDELQKKLAAIYLGAPQTTAKAYADAQKALQKLEDYTFSDEEIDKFVPKSLRKT</sequence>
<gene>
    <name evidence="2" type="ORF">IE4872_PB00011</name>
</gene>
<accession>A0A1L5NPP8</accession>
<reference evidence="2 3" key="1">
    <citation type="submission" date="2016-09" db="EMBL/GenBank/DDBJ databases">
        <title>The complete genome sequences of Rhizobium gallicum, symbiovars gallicum and phaseoli, symbionts associated to common bean (Phaseolus vulgaris).</title>
        <authorList>
            <person name="Bustos P."/>
            <person name="Santamaria R.I."/>
            <person name="Perez-Carrascal O.M."/>
            <person name="Juarez S."/>
            <person name="Lozano L."/>
            <person name="Martinez-Flores I."/>
            <person name="Martinez-Romero E."/>
            <person name="Cevallos M."/>
            <person name="Romero D."/>
            <person name="Davila G."/>
            <person name="Gonzalez V."/>
        </authorList>
    </citation>
    <scope>NUCLEOTIDE SEQUENCE [LARGE SCALE GENOMIC DNA]</scope>
    <source>
        <strain evidence="2 3">IE4872</strain>
        <plasmid evidence="3">prgalie4872a 2</plasmid>
    </source>
</reference>
<dbReference type="EMBL" id="CP017103">
    <property type="protein sequence ID" value="APO69885.1"/>
    <property type="molecule type" value="Genomic_DNA"/>
</dbReference>
<proteinExistence type="predicted"/>
<dbReference type="RefSeq" id="WP_074070592.1">
    <property type="nucleotide sequence ID" value="NZ_CP017103.1"/>
</dbReference>
<organism evidence="2 3">
    <name type="scientific">Rhizobium gallicum</name>
    <dbReference type="NCBI Taxonomy" id="56730"/>
    <lineage>
        <taxon>Bacteria</taxon>
        <taxon>Pseudomonadati</taxon>
        <taxon>Pseudomonadota</taxon>
        <taxon>Alphaproteobacteria</taxon>
        <taxon>Hyphomicrobiales</taxon>
        <taxon>Rhizobiaceae</taxon>
        <taxon>Rhizobium/Agrobacterium group</taxon>
        <taxon>Rhizobium</taxon>
    </lineage>
</organism>
<dbReference type="NCBIfam" id="NF033632">
    <property type="entry name" value="SLATT_4"/>
    <property type="match status" value="1"/>
</dbReference>
<dbReference type="OrthoDB" id="1099722at2"/>
<protein>
    <recommendedName>
        <fullName evidence="1">SMODS and SLOG-associating 2TM effector domain-containing protein</fullName>
    </recommendedName>
</protein>